<proteinExistence type="predicted"/>
<protein>
    <submittedName>
        <fullName evidence="1">Uncharacterized protein</fullName>
    </submittedName>
</protein>
<dbReference type="AlphaFoldDB" id="A0A7S3EM24"/>
<accession>A0A7S3EM24</accession>
<reference evidence="1" key="1">
    <citation type="submission" date="2021-01" db="EMBL/GenBank/DDBJ databases">
        <authorList>
            <person name="Corre E."/>
            <person name="Pelletier E."/>
            <person name="Niang G."/>
            <person name="Scheremetjew M."/>
            <person name="Finn R."/>
            <person name="Kale V."/>
            <person name="Holt S."/>
            <person name="Cochrane G."/>
            <person name="Meng A."/>
            <person name="Brown T."/>
            <person name="Cohen L."/>
        </authorList>
    </citation>
    <scope>NUCLEOTIDE SEQUENCE</scope>
    <source>
        <strain evidence="1">CCMP 769</strain>
    </source>
</reference>
<sequence length="293" mass="32995">MISEVIFNKLCEICFLLASSVSIISATTPDSERAAWLASLILTYFYADGGLLLWKVLGAKPASEALYDIPLAALVWYIVFRAVGLRKFLKLGAVQSKTTSLNNNIQHANAFLIVRKNRLSVILLGFGSWYLVNEMTKEVHAVLRDYPKGFIAAFLGGGLVGVGGTLFDNLEESMSGKRRLSALGRPPASFKRGFLMSFLYTLTVFYDLERFVRSRASIGFVLKIWFCVHSAIEAYLGRDLSLFYYTGVFLKAIIGMDVRQHRRSFAPRSTFKFSTGAEFAYWNRNRQAELQKR</sequence>
<organism evidence="1">
    <name type="scientific">Rhodosorus marinus</name>
    <dbReference type="NCBI Taxonomy" id="101924"/>
    <lineage>
        <taxon>Eukaryota</taxon>
        <taxon>Rhodophyta</taxon>
        <taxon>Stylonematophyceae</taxon>
        <taxon>Stylonematales</taxon>
        <taxon>Stylonemataceae</taxon>
        <taxon>Rhodosorus</taxon>
    </lineage>
</organism>
<evidence type="ECO:0000313" key="1">
    <source>
        <dbReference type="EMBL" id="CAE0063188.1"/>
    </source>
</evidence>
<name>A0A7S3EM24_9RHOD</name>
<gene>
    <name evidence="1" type="ORF">RMAR00112_LOCUS31260</name>
</gene>
<dbReference type="EMBL" id="HBHW01040680">
    <property type="protein sequence ID" value="CAE0063188.1"/>
    <property type="molecule type" value="Transcribed_RNA"/>
</dbReference>